<dbReference type="STRING" id="36166.T1GES9"/>
<dbReference type="EMBL" id="CAQQ02389480">
    <property type="status" value="NOT_ANNOTATED_CDS"/>
    <property type="molecule type" value="Genomic_DNA"/>
</dbReference>
<dbReference type="AlphaFoldDB" id="T1GES9"/>
<reference evidence="2" key="1">
    <citation type="submission" date="2013-02" db="EMBL/GenBank/DDBJ databases">
        <authorList>
            <person name="Hughes D."/>
        </authorList>
    </citation>
    <scope>NUCLEOTIDE SEQUENCE</scope>
    <source>
        <strain>Durham</strain>
        <strain evidence="2">NC isolate 2 -- Noor lab</strain>
    </source>
</reference>
<evidence type="ECO:0008006" key="3">
    <source>
        <dbReference type="Google" id="ProtNLM"/>
    </source>
</evidence>
<organism evidence="1 2">
    <name type="scientific">Megaselia scalaris</name>
    <name type="common">Humpbacked fly</name>
    <name type="synonym">Phora scalaris</name>
    <dbReference type="NCBI Taxonomy" id="36166"/>
    <lineage>
        <taxon>Eukaryota</taxon>
        <taxon>Metazoa</taxon>
        <taxon>Ecdysozoa</taxon>
        <taxon>Arthropoda</taxon>
        <taxon>Hexapoda</taxon>
        <taxon>Insecta</taxon>
        <taxon>Pterygota</taxon>
        <taxon>Neoptera</taxon>
        <taxon>Endopterygota</taxon>
        <taxon>Diptera</taxon>
        <taxon>Brachycera</taxon>
        <taxon>Muscomorpha</taxon>
        <taxon>Platypezoidea</taxon>
        <taxon>Phoridae</taxon>
        <taxon>Megaseliini</taxon>
        <taxon>Megaselia</taxon>
    </lineage>
</organism>
<evidence type="ECO:0000313" key="2">
    <source>
        <dbReference type="Proteomes" id="UP000015102"/>
    </source>
</evidence>
<dbReference type="Proteomes" id="UP000015102">
    <property type="component" value="Unassembled WGS sequence"/>
</dbReference>
<dbReference type="EnsemblMetazoa" id="MESCA001850-RA">
    <property type="protein sequence ID" value="MESCA001850-PA"/>
    <property type="gene ID" value="MESCA001850"/>
</dbReference>
<keyword evidence="2" id="KW-1185">Reference proteome</keyword>
<proteinExistence type="predicted"/>
<protein>
    <recommendedName>
        <fullName evidence="3">Reverse transcriptase domain-containing protein</fullName>
    </recommendedName>
</protein>
<accession>T1GES9</accession>
<sequence>MNVNELEFILNSRNNKTSAGNDQIPMYLLRKIPLLMKKQVVILFNNMFNNAFIPINWKQAKFCAILKLSKKPSSYCRISSISNLSKLYEVFIQRYSINHPLTIFNSYVANNLNKKPGTIAVGIETEKAFDNTRQNGIIYKMKEKFKFPDHI</sequence>
<name>T1GES9_MEGSC</name>
<evidence type="ECO:0000313" key="1">
    <source>
        <dbReference type="EnsemblMetazoa" id="MESCA001850-PA"/>
    </source>
</evidence>
<dbReference type="HOGENOM" id="CLU_1736031_0_0_1"/>
<reference evidence="1" key="2">
    <citation type="submission" date="2015-06" db="UniProtKB">
        <authorList>
            <consortium name="EnsemblMetazoa"/>
        </authorList>
    </citation>
    <scope>IDENTIFICATION</scope>
</reference>